<sequence>MLFIHSSYIALMQRVIRAAVASDAPSALSTFLASHGDKPFAQALSGLSGPVIADALSKLPARDRARVLPQLSRLARHRLQSLDRPARLATGRPTGRSRALCWIFGYRAGLPVSRTAADARR</sequence>
<protein>
    <recommendedName>
        <fullName evidence="3">Magnesium transporter MgtE intracellular domain-containing protein</fullName>
    </recommendedName>
</protein>
<dbReference type="RefSeq" id="WP_230776663.1">
    <property type="nucleotide sequence ID" value="NZ_JAJNCT010000020.1"/>
</dbReference>
<keyword evidence="2" id="KW-1185">Reference proteome</keyword>
<evidence type="ECO:0008006" key="3">
    <source>
        <dbReference type="Google" id="ProtNLM"/>
    </source>
</evidence>
<organism evidence="1 2">
    <name type="scientific">Comamonas koreensis</name>
    <dbReference type="NCBI Taxonomy" id="160825"/>
    <lineage>
        <taxon>Bacteria</taxon>
        <taxon>Pseudomonadati</taxon>
        <taxon>Pseudomonadota</taxon>
        <taxon>Betaproteobacteria</taxon>
        <taxon>Burkholderiales</taxon>
        <taxon>Comamonadaceae</taxon>
        <taxon>Comamonas</taxon>
    </lineage>
</organism>
<evidence type="ECO:0000313" key="1">
    <source>
        <dbReference type="EMBL" id="MCD2166434.1"/>
    </source>
</evidence>
<evidence type="ECO:0000313" key="2">
    <source>
        <dbReference type="Proteomes" id="UP001199260"/>
    </source>
</evidence>
<proteinExistence type="predicted"/>
<dbReference type="AlphaFoldDB" id="A0AAW4XXV6"/>
<accession>A0AAW4XXV6</accession>
<comment type="caution">
    <text evidence="1">The sequence shown here is derived from an EMBL/GenBank/DDBJ whole genome shotgun (WGS) entry which is preliminary data.</text>
</comment>
<dbReference type="Proteomes" id="UP001199260">
    <property type="component" value="Unassembled WGS sequence"/>
</dbReference>
<gene>
    <name evidence="1" type="ORF">LPW39_15020</name>
</gene>
<reference evidence="1 2" key="1">
    <citation type="submission" date="2021-11" db="EMBL/GenBank/DDBJ databases">
        <title>Genome sequence.</title>
        <authorList>
            <person name="Sun Q."/>
        </authorList>
    </citation>
    <scope>NUCLEOTIDE SEQUENCE [LARGE SCALE GENOMIC DNA]</scope>
    <source>
        <strain evidence="1 2">KCTC 12005</strain>
    </source>
</reference>
<name>A0AAW4XXV6_9BURK</name>
<dbReference type="EMBL" id="JAJNCT010000020">
    <property type="protein sequence ID" value="MCD2166434.1"/>
    <property type="molecule type" value="Genomic_DNA"/>
</dbReference>